<evidence type="ECO:0000256" key="1">
    <source>
        <dbReference type="ARBA" id="ARBA00012417"/>
    </source>
</evidence>
<evidence type="ECO:0000256" key="4">
    <source>
        <dbReference type="ARBA" id="ARBA00022695"/>
    </source>
</evidence>
<keyword evidence="6" id="KW-0239">DNA-directed DNA polymerase</keyword>
<accession>A0A2S5RCU3</accession>
<dbReference type="InterPro" id="IPR010372">
    <property type="entry name" value="DNA_pol3_delta_N"/>
</dbReference>
<dbReference type="GO" id="GO:0006261">
    <property type="term" value="P:DNA-templated DNA replication"/>
    <property type="evidence" value="ECO:0007669"/>
    <property type="project" value="TreeGrafter"/>
</dbReference>
<evidence type="ECO:0000256" key="8">
    <source>
        <dbReference type="ARBA" id="ARBA00049244"/>
    </source>
</evidence>
<protein>
    <recommendedName>
        <fullName evidence="2">DNA polymerase III subunit delta</fullName>
        <ecNumber evidence="1">2.7.7.7</ecNumber>
    </recommendedName>
</protein>
<dbReference type="InterPro" id="IPR027417">
    <property type="entry name" value="P-loop_NTPase"/>
</dbReference>
<dbReference type="Gene3D" id="1.20.272.10">
    <property type="match status" value="1"/>
</dbReference>
<evidence type="ECO:0000259" key="10">
    <source>
        <dbReference type="Pfam" id="PF21694"/>
    </source>
</evidence>
<dbReference type="EC" id="2.7.7.7" evidence="1"/>
<comment type="caution">
    <text evidence="11">The sequence shown here is derived from an EMBL/GenBank/DDBJ whole genome shotgun (WGS) entry which is preliminary data.</text>
</comment>
<dbReference type="GO" id="GO:0003677">
    <property type="term" value="F:DNA binding"/>
    <property type="evidence" value="ECO:0007669"/>
    <property type="project" value="InterPro"/>
</dbReference>
<dbReference type="InterPro" id="IPR008921">
    <property type="entry name" value="DNA_pol3_clamp-load_cplx_C"/>
</dbReference>
<reference evidence="11 12" key="1">
    <citation type="submission" date="2017-11" db="EMBL/GenBank/DDBJ databases">
        <title>Genome sequence of Entomoplasma lucivorax PIPN-2 (ATCC 49196).</title>
        <authorList>
            <person name="Lo W.-S."/>
            <person name="Gasparich G.E."/>
            <person name="Kuo C.-H."/>
        </authorList>
    </citation>
    <scope>NUCLEOTIDE SEQUENCE [LARGE SCALE GENOMIC DNA]</scope>
    <source>
        <strain evidence="11 12">PIPN-2</strain>
    </source>
</reference>
<dbReference type="Gene3D" id="1.10.8.60">
    <property type="match status" value="1"/>
</dbReference>
<comment type="similarity">
    <text evidence="7">Belongs to the DNA polymerase HolA subunit family.</text>
</comment>
<evidence type="ECO:0000313" key="12">
    <source>
        <dbReference type="Proteomes" id="UP000237865"/>
    </source>
</evidence>
<keyword evidence="4" id="KW-0548">Nucleotidyltransferase</keyword>
<evidence type="ECO:0000256" key="6">
    <source>
        <dbReference type="ARBA" id="ARBA00022932"/>
    </source>
</evidence>
<feature type="domain" description="DNA polymerase III delta subunit-like C-terminal" evidence="10">
    <location>
        <begin position="197"/>
        <end position="314"/>
    </location>
</feature>
<sequence length="325" mass="37993">MFFLYSDDNFLLKKHLEKMIKSLSADNLEVETYSFIENTMSEIVDGIQTFSFFNDQKIVVLKDAWFVTEKKVALHKTFDVNVFWETLKKGYNQNNILIFTLETDKLSNRLKIGQWFQEQAKVDYIKKLDEPAIKKYLTQSFLRKNKTIELEAVEYLVRVLPNEMQIMSLEVNKLLKLPQQNITLGDVKENTTHFYEYDIFQLVNEFLTNDLNKFIVQYQNYKIFNLDNIGLFTLMGNNLSILRDALILQKQGYANNAIAEKIGVNAYRLKMLMTVKNNSITQLNDKIKMLYNIIKRIVTGEIDPIIIPEYELIKLISQGGLNNGC</sequence>
<comment type="catalytic activity">
    <reaction evidence="8">
        <text>DNA(n) + a 2'-deoxyribonucleoside 5'-triphosphate = DNA(n+1) + diphosphate</text>
        <dbReference type="Rhea" id="RHEA:22508"/>
        <dbReference type="Rhea" id="RHEA-COMP:17339"/>
        <dbReference type="Rhea" id="RHEA-COMP:17340"/>
        <dbReference type="ChEBI" id="CHEBI:33019"/>
        <dbReference type="ChEBI" id="CHEBI:61560"/>
        <dbReference type="ChEBI" id="CHEBI:173112"/>
        <dbReference type="EC" id="2.7.7.7"/>
    </reaction>
</comment>
<dbReference type="RefSeq" id="WP_028126711.1">
    <property type="nucleotide sequence ID" value="NZ_PHNE01000004.1"/>
</dbReference>
<proteinExistence type="inferred from homology"/>
<evidence type="ECO:0000256" key="2">
    <source>
        <dbReference type="ARBA" id="ARBA00017703"/>
    </source>
</evidence>
<dbReference type="GO" id="GO:0003887">
    <property type="term" value="F:DNA-directed DNA polymerase activity"/>
    <property type="evidence" value="ECO:0007669"/>
    <property type="project" value="UniProtKB-KW"/>
</dbReference>
<dbReference type="SUPFAM" id="SSF52540">
    <property type="entry name" value="P-loop containing nucleoside triphosphate hydrolases"/>
    <property type="match status" value="1"/>
</dbReference>
<organism evidence="11 12">
    <name type="scientific">Williamsoniiplasma lucivorax</name>
    <dbReference type="NCBI Taxonomy" id="209274"/>
    <lineage>
        <taxon>Bacteria</taxon>
        <taxon>Bacillati</taxon>
        <taxon>Mycoplasmatota</taxon>
        <taxon>Mollicutes</taxon>
        <taxon>Entomoplasmatales</taxon>
        <taxon>Williamsoniiplasma</taxon>
    </lineage>
</organism>
<dbReference type="PANTHER" id="PTHR34388">
    <property type="entry name" value="DNA POLYMERASE III SUBUNIT DELTA"/>
    <property type="match status" value="1"/>
</dbReference>
<dbReference type="GO" id="GO:0009360">
    <property type="term" value="C:DNA polymerase III complex"/>
    <property type="evidence" value="ECO:0007669"/>
    <property type="project" value="InterPro"/>
</dbReference>
<dbReference type="Pfam" id="PF21694">
    <property type="entry name" value="DNA_pol3_delta_C"/>
    <property type="match status" value="1"/>
</dbReference>
<evidence type="ECO:0000256" key="5">
    <source>
        <dbReference type="ARBA" id="ARBA00022705"/>
    </source>
</evidence>
<keyword evidence="5" id="KW-0235">DNA replication</keyword>
<evidence type="ECO:0000256" key="3">
    <source>
        <dbReference type="ARBA" id="ARBA00022679"/>
    </source>
</evidence>
<keyword evidence="12" id="KW-1185">Reference proteome</keyword>
<dbReference type="NCBIfam" id="TIGR01128">
    <property type="entry name" value="holA"/>
    <property type="match status" value="1"/>
</dbReference>
<dbReference type="PANTHER" id="PTHR34388:SF1">
    <property type="entry name" value="DNA POLYMERASE III SUBUNIT DELTA"/>
    <property type="match status" value="1"/>
</dbReference>
<dbReference type="SUPFAM" id="SSF48019">
    <property type="entry name" value="post-AAA+ oligomerization domain-like"/>
    <property type="match status" value="1"/>
</dbReference>
<name>A0A2S5RCU3_9MOLU</name>
<dbReference type="Proteomes" id="UP000237865">
    <property type="component" value="Unassembled WGS sequence"/>
</dbReference>
<gene>
    <name evidence="11" type="primary">holA</name>
    <name evidence="11" type="ORF">ELUCI_v1c06790</name>
</gene>
<evidence type="ECO:0000256" key="7">
    <source>
        <dbReference type="ARBA" id="ARBA00034754"/>
    </source>
</evidence>
<dbReference type="InterPro" id="IPR048466">
    <property type="entry name" value="DNA_pol3_delta-like_C"/>
</dbReference>
<dbReference type="EMBL" id="PHNE01000004">
    <property type="protein sequence ID" value="PPE05143.1"/>
    <property type="molecule type" value="Genomic_DNA"/>
</dbReference>
<feature type="domain" description="DNA polymerase III delta N-terminal" evidence="9">
    <location>
        <begin position="3"/>
        <end position="121"/>
    </location>
</feature>
<dbReference type="InterPro" id="IPR005790">
    <property type="entry name" value="DNA_polIII_delta"/>
</dbReference>
<dbReference type="STRING" id="1399797.GCA_000518285_01173"/>
<evidence type="ECO:0000259" key="9">
    <source>
        <dbReference type="Pfam" id="PF06144"/>
    </source>
</evidence>
<evidence type="ECO:0000313" key="11">
    <source>
        <dbReference type="EMBL" id="PPE05143.1"/>
    </source>
</evidence>
<dbReference type="AlphaFoldDB" id="A0A2S5RCU3"/>
<dbReference type="Pfam" id="PF06144">
    <property type="entry name" value="DNA_pol3_delta"/>
    <property type="match status" value="1"/>
</dbReference>
<dbReference type="Gene3D" id="3.40.50.300">
    <property type="entry name" value="P-loop containing nucleotide triphosphate hydrolases"/>
    <property type="match status" value="1"/>
</dbReference>
<keyword evidence="3" id="KW-0808">Transferase</keyword>